<dbReference type="Proteomes" id="UP001209570">
    <property type="component" value="Unassembled WGS sequence"/>
</dbReference>
<dbReference type="PANTHER" id="PTHR18964">
    <property type="entry name" value="ROK (REPRESSOR, ORF, KINASE) FAMILY"/>
    <property type="match status" value="1"/>
</dbReference>
<dbReference type="AlphaFoldDB" id="A0AAD5QA80"/>
<proteinExistence type="predicted"/>
<evidence type="ECO:0008006" key="3">
    <source>
        <dbReference type="Google" id="ProtNLM"/>
    </source>
</evidence>
<dbReference type="PANTHER" id="PTHR18964:SF149">
    <property type="entry name" value="BIFUNCTIONAL UDP-N-ACETYLGLUCOSAMINE 2-EPIMERASE_N-ACETYLMANNOSAMINE KINASE"/>
    <property type="match status" value="1"/>
</dbReference>
<gene>
    <name evidence="1" type="ORF">P43SY_006418</name>
</gene>
<dbReference type="GO" id="GO:0008761">
    <property type="term" value="F:UDP-N-acetylglucosamine 2-epimerase activity"/>
    <property type="evidence" value="ECO:0007669"/>
    <property type="project" value="TreeGrafter"/>
</dbReference>
<dbReference type="InterPro" id="IPR000600">
    <property type="entry name" value="ROK"/>
</dbReference>
<sequence length="318" mass="33463">MASELLGGIDIGGTSIKAGVVQHDGRVLVKTHAVIEPTQRTPEQVVGLACRLLHDALRQLGKQKSDLRGVGVACPGQLVDGAVISAAANFPEWRDAPIKHLAQHLLGVEVVMCNDADAAILAEQWVGSARGQVTNCIMLTIGTGVGFGAIVDGRLVRGGTNTIEGGHLIVERNGRLCGCTQRGCLEAYSSASALVAEAHEHLAAGADSKLSLYPMEVIDAKLIFDVAAEGDAMCIRLIEEAADYLGFACVSLCRILDPEIIVLAGGMAESGERFVNLVRKAYNQYTWTKLPNPVKIEKASAGYDSGIIGAAANARNNI</sequence>
<dbReference type="SUPFAM" id="SSF53067">
    <property type="entry name" value="Actin-like ATPase domain"/>
    <property type="match status" value="1"/>
</dbReference>
<keyword evidence="2" id="KW-1185">Reference proteome</keyword>
<evidence type="ECO:0000313" key="2">
    <source>
        <dbReference type="Proteomes" id="UP001209570"/>
    </source>
</evidence>
<reference evidence="1" key="1">
    <citation type="submission" date="2021-12" db="EMBL/GenBank/DDBJ databases">
        <title>Prjna785345.</title>
        <authorList>
            <person name="Rujirawat T."/>
            <person name="Krajaejun T."/>
        </authorList>
    </citation>
    <scope>NUCLEOTIDE SEQUENCE</scope>
    <source>
        <strain evidence="1">Pi057C3</strain>
    </source>
</reference>
<dbReference type="InterPro" id="IPR043129">
    <property type="entry name" value="ATPase_NBD"/>
</dbReference>
<comment type="caution">
    <text evidence="1">The sequence shown here is derived from an EMBL/GenBank/DDBJ whole genome shotgun (WGS) entry which is preliminary data.</text>
</comment>
<protein>
    <recommendedName>
        <fullName evidence="3">Glucokinase</fullName>
    </recommendedName>
</protein>
<name>A0AAD5QA80_PYTIN</name>
<organism evidence="1 2">
    <name type="scientific">Pythium insidiosum</name>
    <name type="common">Pythiosis disease agent</name>
    <dbReference type="NCBI Taxonomy" id="114742"/>
    <lineage>
        <taxon>Eukaryota</taxon>
        <taxon>Sar</taxon>
        <taxon>Stramenopiles</taxon>
        <taxon>Oomycota</taxon>
        <taxon>Peronosporomycetes</taxon>
        <taxon>Pythiales</taxon>
        <taxon>Pythiaceae</taxon>
        <taxon>Pythium</taxon>
    </lineage>
</organism>
<dbReference type="Gene3D" id="3.30.420.40">
    <property type="match status" value="2"/>
</dbReference>
<accession>A0AAD5QA80</accession>
<dbReference type="Pfam" id="PF00480">
    <property type="entry name" value="ROK"/>
    <property type="match status" value="1"/>
</dbReference>
<dbReference type="GO" id="GO:0009384">
    <property type="term" value="F:N-acylmannosamine kinase activity"/>
    <property type="evidence" value="ECO:0007669"/>
    <property type="project" value="TreeGrafter"/>
</dbReference>
<evidence type="ECO:0000313" key="1">
    <source>
        <dbReference type="EMBL" id="KAJ0408488.1"/>
    </source>
</evidence>
<dbReference type="EMBL" id="JAKCXM010000011">
    <property type="protein sequence ID" value="KAJ0408488.1"/>
    <property type="molecule type" value="Genomic_DNA"/>
</dbReference>